<dbReference type="OrthoDB" id="428665at2"/>
<dbReference type="GO" id="GO:0006355">
    <property type="term" value="P:regulation of DNA-templated transcription"/>
    <property type="evidence" value="ECO:0007669"/>
    <property type="project" value="InterPro"/>
</dbReference>
<dbReference type="STRING" id="1458985.BJP34_12790"/>
<name>A0A1D8TRE3_9CYAN</name>
<protein>
    <submittedName>
        <fullName evidence="1">CopG family transcriptional regulator</fullName>
    </submittedName>
</protein>
<gene>
    <name evidence="1" type="ORF">BJP34_12790</name>
</gene>
<dbReference type="SUPFAM" id="SSF47598">
    <property type="entry name" value="Ribbon-helix-helix"/>
    <property type="match status" value="1"/>
</dbReference>
<proteinExistence type="predicted"/>
<accession>A0A1D8TRE3</accession>
<dbReference type="EMBL" id="CP017599">
    <property type="protein sequence ID" value="AOX00209.1"/>
    <property type="molecule type" value="Genomic_DNA"/>
</dbReference>
<dbReference type="RefSeq" id="WP_070392675.1">
    <property type="nucleotide sequence ID" value="NZ_CP017599.1"/>
</dbReference>
<reference evidence="2" key="1">
    <citation type="submission" date="2016-10" db="EMBL/GenBank/DDBJ databases">
        <title>Comparative genomics uncovers the prolific and rare metabolic potential of the cyanobacterial genus Moorea.</title>
        <authorList>
            <person name="Leao T."/>
            <person name="Castelao G."/>
            <person name="Korobeynikov A."/>
            <person name="Monroe E.A."/>
            <person name="Podell S."/>
            <person name="Glukhov E."/>
            <person name="Allen E."/>
            <person name="Gerwick W.H."/>
            <person name="Gerwick L."/>
        </authorList>
    </citation>
    <scope>NUCLEOTIDE SEQUENCE [LARGE SCALE GENOMIC DNA]</scope>
    <source>
        <strain evidence="2">PAL-8-15-08-1</strain>
    </source>
</reference>
<dbReference type="Proteomes" id="UP000177870">
    <property type="component" value="Chromosome"/>
</dbReference>
<dbReference type="InterPro" id="IPR010985">
    <property type="entry name" value="Ribbon_hlx_hlx"/>
</dbReference>
<evidence type="ECO:0000313" key="1">
    <source>
        <dbReference type="EMBL" id="AOX00209.1"/>
    </source>
</evidence>
<organism evidence="1 2">
    <name type="scientific">Moorena producens PAL-8-15-08-1</name>
    <dbReference type="NCBI Taxonomy" id="1458985"/>
    <lineage>
        <taxon>Bacteria</taxon>
        <taxon>Bacillati</taxon>
        <taxon>Cyanobacteriota</taxon>
        <taxon>Cyanophyceae</taxon>
        <taxon>Coleofasciculales</taxon>
        <taxon>Coleofasciculaceae</taxon>
        <taxon>Moorena</taxon>
    </lineage>
</organism>
<dbReference type="KEGG" id="mpro:BJP34_12790"/>
<dbReference type="AlphaFoldDB" id="A0A1D8TRE3"/>
<evidence type="ECO:0000313" key="2">
    <source>
        <dbReference type="Proteomes" id="UP000177870"/>
    </source>
</evidence>
<sequence>MSYYPLKLPETLLKEIQRLAEENQVSIEQWLLNAVTEKIEAQKVVRLLHSYAEKADYNRFDAILASVPDTEPIAGNELG</sequence>